<sequence length="181" mass="20445">MSADLLSPILAQAYMHRLLSKSVFGSYPGVEFWDDPSNKLPEIDVVLLLHDGRLVIGECKSSASGLREEDLAKLWSVADRLDAAMTFVATTDRAENCGPLWWTTAPTDRKHVTLTGEHLFEMNPIAAVGIDPFSKRSHYRGQGPSQDITREQLIYEHSRYVDSRRGDFRRTVAIPWRDLDS</sequence>
<dbReference type="Proteomes" id="UP001596175">
    <property type="component" value="Unassembled WGS sequence"/>
</dbReference>
<keyword evidence="2" id="KW-1185">Reference proteome</keyword>
<proteinExistence type="predicted"/>
<reference evidence="2" key="1">
    <citation type="journal article" date="2019" name="Int. J. Syst. Evol. Microbiol.">
        <title>The Global Catalogue of Microorganisms (GCM) 10K type strain sequencing project: providing services to taxonomists for standard genome sequencing and annotation.</title>
        <authorList>
            <consortium name="The Broad Institute Genomics Platform"/>
            <consortium name="The Broad Institute Genome Sequencing Center for Infectious Disease"/>
            <person name="Wu L."/>
            <person name="Ma J."/>
        </authorList>
    </citation>
    <scope>NUCLEOTIDE SEQUENCE [LARGE SCALE GENOMIC DNA]</scope>
    <source>
        <strain evidence="2">XZYJ18</strain>
    </source>
</reference>
<comment type="caution">
    <text evidence="1">The sequence shown here is derived from an EMBL/GenBank/DDBJ whole genome shotgun (WGS) entry which is preliminary data.</text>
</comment>
<evidence type="ECO:0000313" key="1">
    <source>
        <dbReference type="EMBL" id="MFC5137233.1"/>
    </source>
</evidence>
<organism evidence="1 2">
    <name type="scientific">Actinomycetospora rhizophila</name>
    <dbReference type="NCBI Taxonomy" id="1416876"/>
    <lineage>
        <taxon>Bacteria</taxon>
        <taxon>Bacillati</taxon>
        <taxon>Actinomycetota</taxon>
        <taxon>Actinomycetes</taxon>
        <taxon>Pseudonocardiales</taxon>
        <taxon>Pseudonocardiaceae</taxon>
        <taxon>Actinomycetospora</taxon>
    </lineage>
</organism>
<evidence type="ECO:0000313" key="2">
    <source>
        <dbReference type="Proteomes" id="UP001596175"/>
    </source>
</evidence>
<evidence type="ECO:0008006" key="3">
    <source>
        <dbReference type="Google" id="ProtNLM"/>
    </source>
</evidence>
<dbReference type="RefSeq" id="WP_378019438.1">
    <property type="nucleotide sequence ID" value="NZ_JBHSKG010000001.1"/>
</dbReference>
<gene>
    <name evidence="1" type="ORF">ACFPK1_03255</name>
</gene>
<protein>
    <recommendedName>
        <fullName evidence="3">Restriction endonuclease</fullName>
    </recommendedName>
</protein>
<name>A0ABV9ZAT5_9PSEU</name>
<dbReference type="EMBL" id="JBHSKG010000001">
    <property type="protein sequence ID" value="MFC5137233.1"/>
    <property type="molecule type" value="Genomic_DNA"/>
</dbReference>
<accession>A0ABV9ZAT5</accession>